<dbReference type="EMBL" id="KZ613942">
    <property type="protein sequence ID" value="PMD42957.1"/>
    <property type="molecule type" value="Genomic_DNA"/>
</dbReference>
<name>A0A2J6RWS1_HYAVF</name>
<evidence type="ECO:0000313" key="3">
    <source>
        <dbReference type="Proteomes" id="UP000235786"/>
    </source>
</evidence>
<organism evidence="2 3">
    <name type="scientific">Hyaloscypha variabilis (strain UAMH 11265 / GT02V1 / F)</name>
    <name type="common">Meliniomyces variabilis</name>
    <dbReference type="NCBI Taxonomy" id="1149755"/>
    <lineage>
        <taxon>Eukaryota</taxon>
        <taxon>Fungi</taxon>
        <taxon>Dikarya</taxon>
        <taxon>Ascomycota</taxon>
        <taxon>Pezizomycotina</taxon>
        <taxon>Leotiomycetes</taxon>
        <taxon>Helotiales</taxon>
        <taxon>Hyaloscyphaceae</taxon>
        <taxon>Hyaloscypha</taxon>
        <taxon>Hyaloscypha variabilis</taxon>
    </lineage>
</organism>
<dbReference type="AlphaFoldDB" id="A0A2J6RWS1"/>
<reference evidence="2 3" key="1">
    <citation type="submission" date="2016-04" db="EMBL/GenBank/DDBJ databases">
        <title>A degradative enzymes factory behind the ericoid mycorrhizal symbiosis.</title>
        <authorList>
            <consortium name="DOE Joint Genome Institute"/>
            <person name="Martino E."/>
            <person name="Morin E."/>
            <person name="Grelet G."/>
            <person name="Kuo A."/>
            <person name="Kohler A."/>
            <person name="Daghino S."/>
            <person name="Barry K."/>
            <person name="Choi C."/>
            <person name="Cichocki N."/>
            <person name="Clum A."/>
            <person name="Copeland A."/>
            <person name="Hainaut M."/>
            <person name="Haridas S."/>
            <person name="Labutti K."/>
            <person name="Lindquist E."/>
            <person name="Lipzen A."/>
            <person name="Khouja H.-R."/>
            <person name="Murat C."/>
            <person name="Ohm R."/>
            <person name="Olson A."/>
            <person name="Spatafora J."/>
            <person name="Veneault-Fourrey C."/>
            <person name="Henrissat B."/>
            <person name="Grigoriev I."/>
            <person name="Martin F."/>
            <person name="Perotto S."/>
        </authorList>
    </citation>
    <scope>NUCLEOTIDE SEQUENCE [LARGE SCALE GENOMIC DNA]</scope>
    <source>
        <strain evidence="2 3">F</strain>
    </source>
</reference>
<evidence type="ECO:0000313" key="2">
    <source>
        <dbReference type="EMBL" id="PMD42957.1"/>
    </source>
</evidence>
<protein>
    <recommendedName>
        <fullName evidence="1">Ubiquitin-like domain-containing protein</fullName>
    </recommendedName>
</protein>
<gene>
    <name evidence="2" type="ORF">L207DRAFT_288766</name>
</gene>
<dbReference type="InterPro" id="IPR054464">
    <property type="entry name" value="ULD_fung"/>
</dbReference>
<dbReference type="Pfam" id="PF22893">
    <property type="entry name" value="ULD_2"/>
    <property type="match status" value="1"/>
</dbReference>
<sequence length="324" mass="37167">MLNQQSDGSIPLSRTNSFSFDEGYMEELRINHDGGEAHDNDDDADSVLDNELDLKLAERFASTDLDDFFECYMEIKLLQKKTVQFAEQILDIKPAAEDTGSENDEFADAIETRVEKEQEEIGFNDDVLRLRDVHGQIYNLPFDAVKTWEVYFFLLSNKMVLLTDAQGMNQALVLIYEHSPEYIHYNSRERRSRSDYSESHLNIAPNTTLRPFQLYGPDGNAILTPVWSLVIEPGDLITMRFRNEKLNGIGAHPITVIERSMGWLRSWWSQKDSVGISQRIPRDRQKNIKLARGPKAVVDWLYETDSIGRGRRGSSTSSRSYVSD</sequence>
<accession>A0A2J6RWS1</accession>
<evidence type="ECO:0000259" key="1">
    <source>
        <dbReference type="Pfam" id="PF22893"/>
    </source>
</evidence>
<feature type="domain" description="Ubiquitin-like" evidence="1">
    <location>
        <begin position="126"/>
        <end position="242"/>
    </location>
</feature>
<keyword evidence="3" id="KW-1185">Reference proteome</keyword>
<dbReference type="Proteomes" id="UP000235786">
    <property type="component" value="Unassembled WGS sequence"/>
</dbReference>
<dbReference type="OrthoDB" id="5426734at2759"/>
<proteinExistence type="predicted"/>